<name>A0A6C0LWH4_9ZZZZ</name>
<sequence length="118" mass="13384">MTNMYTGYFTLKEKEFCTICEEQEFSELCDKCGDVVCADTNCCFTYSLENSDTYVLCKICLSKINAKLRVEIDIGKISTLKQKIKDGTTYVSSSKRTLSQERRLSKLDAENANALIET</sequence>
<accession>A0A6C0LWH4</accession>
<dbReference type="AlphaFoldDB" id="A0A6C0LWH4"/>
<evidence type="ECO:0000313" key="1">
    <source>
        <dbReference type="EMBL" id="QHU34358.1"/>
    </source>
</evidence>
<organism evidence="1">
    <name type="scientific">viral metagenome</name>
    <dbReference type="NCBI Taxonomy" id="1070528"/>
    <lineage>
        <taxon>unclassified sequences</taxon>
        <taxon>metagenomes</taxon>
        <taxon>organismal metagenomes</taxon>
    </lineage>
</organism>
<proteinExistence type="predicted"/>
<reference evidence="1" key="1">
    <citation type="journal article" date="2020" name="Nature">
        <title>Giant virus diversity and host interactions through global metagenomics.</title>
        <authorList>
            <person name="Schulz F."/>
            <person name="Roux S."/>
            <person name="Paez-Espino D."/>
            <person name="Jungbluth S."/>
            <person name="Walsh D.A."/>
            <person name="Denef V.J."/>
            <person name="McMahon K.D."/>
            <person name="Konstantinidis K.T."/>
            <person name="Eloe-Fadrosh E.A."/>
            <person name="Kyrpides N.C."/>
            <person name="Woyke T."/>
        </authorList>
    </citation>
    <scope>NUCLEOTIDE SEQUENCE</scope>
    <source>
        <strain evidence="1">GVMAG-S-1016713-123</strain>
    </source>
</reference>
<protein>
    <submittedName>
        <fullName evidence="1">Uncharacterized protein</fullName>
    </submittedName>
</protein>
<dbReference type="EMBL" id="MN740569">
    <property type="protein sequence ID" value="QHU34358.1"/>
    <property type="molecule type" value="Genomic_DNA"/>
</dbReference>